<organism evidence="8 14">
    <name type="scientific">Phytophthora fragariae</name>
    <dbReference type="NCBI Taxonomy" id="53985"/>
    <lineage>
        <taxon>Eukaryota</taxon>
        <taxon>Sar</taxon>
        <taxon>Stramenopiles</taxon>
        <taxon>Oomycota</taxon>
        <taxon>Peronosporomycetes</taxon>
        <taxon>Peronosporales</taxon>
        <taxon>Peronosporaceae</taxon>
        <taxon>Phytophthora</taxon>
    </lineage>
</organism>
<sequence length="59" mass="6493">MVRRRAVCKMAIADLLSQICCPASCDAASPAIRAWHSQRVDVKSSGWTFSFPILWAAIV</sequence>
<protein>
    <submittedName>
        <fullName evidence="8">Uncharacterized protein</fullName>
    </submittedName>
</protein>
<evidence type="ECO:0000313" key="2">
    <source>
        <dbReference type="EMBL" id="KAE8977773.1"/>
    </source>
</evidence>
<evidence type="ECO:0000313" key="11">
    <source>
        <dbReference type="Proteomes" id="UP000429523"/>
    </source>
</evidence>
<dbReference type="EMBL" id="QXFW01002522">
    <property type="protein sequence ID" value="KAE8977773.1"/>
    <property type="molecule type" value="Genomic_DNA"/>
</dbReference>
<dbReference type="Proteomes" id="UP000429523">
    <property type="component" value="Unassembled WGS sequence"/>
</dbReference>
<evidence type="ECO:0000313" key="14">
    <source>
        <dbReference type="Proteomes" id="UP000440367"/>
    </source>
</evidence>
<dbReference type="EMBL" id="QXGA01002578">
    <property type="protein sequence ID" value="KAE9095297.1"/>
    <property type="molecule type" value="Genomic_DNA"/>
</dbReference>
<evidence type="ECO:0000313" key="17">
    <source>
        <dbReference type="Proteomes" id="UP000460718"/>
    </source>
</evidence>
<keyword evidence="12" id="KW-1185">Reference proteome</keyword>
<dbReference type="EMBL" id="QXFY01002582">
    <property type="protein sequence ID" value="KAE9295237.1"/>
    <property type="molecule type" value="Genomic_DNA"/>
</dbReference>
<evidence type="ECO:0000313" key="4">
    <source>
        <dbReference type="EMBL" id="KAE9076015.1"/>
    </source>
</evidence>
<dbReference type="Proteomes" id="UP000488956">
    <property type="component" value="Unassembled WGS sequence"/>
</dbReference>
<evidence type="ECO:0000313" key="16">
    <source>
        <dbReference type="Proteomes" id="UP000441208"/>
    </source>
</evidence>
<dbReference type="EMBL" id="QXGB01002570">
    <property type="protein sequence ID" value="KAE9176755.1"/>
    <property type="molecule type" value="Genomic_DNA"/>
</dbReference>
<dbReference type="AlphaFoldDB" id="A0A6A3WSR5"/>
<dbReference type="EMBL" id="QXGD01002540">
    <property type="protein sequence ID" value="KAE9187310.1"/>
    <property type="molecule type" value="Genomic_DNA"/>
</dbReference>
<evidence type="ECO:0000313" key="15">
    <source>
        <dbReference type="Proteomes" id="UP000440732"/>
    </source>
</evidence>
<evidence type="ECO:0000313" key="13">
    <source>
        <dbReference type="Proteomes" id="UP000437068"/>
    </source>
</evidence>
<reference evidence="11 12" key="1">
    <citation type="submission" date="2018-08" db="EMBL/GenBank/DDBJ databases">
        <title>Genomic investigation of the strawberry pathogen Phytophthora fragariae indicates pathogenicity is determined by transcriptional variation in three key races.</title>
        <authorList>
            <person name="Adams T.M."/>
            <person name="Armitage A.D."/>
            <person name="Sobczyk M.K."/>
            <person name="Bates H.J."/>
            <person name="Dunwell J.M."/>
            <person name="Nellist C.F."/>
            <person name="Harrison R.J."/>
        </authorList>
    </citation>
    <scope>NUCLEOTIDE SEQUENCE [LARGE SCALE GENOMIC DNA]</scope>
    <source>
        <strain evidence="9 13">A4</strain>
        <strain evidence="8 14">BC-1</strain>
        <strain evidence="7 18">BC-23</strain>
        <strain evidence="6 12">NOV-27</strain>
        <strain evidence="5 15">NOV-5</strain>
        <strain evidence="4 16">NOV-71</strain>
        <strain evidence="10 19">NOV-77</strain>
        <strain evidence="1 11">NOV-9</strain>
        <strain evidence="3 20">ONT-3</strain>
        <strain evidence="2 17">SCRP245</strain>
    </source>
</reference>
<dbReference type="Proteomes" id="UP000440732">
    <property type="component" value="Unassembled WGS sequence"/>
</dbReference>
<evidence type="ECO:0000313" key="18">
    <source>
        <dbReference type="Proteomes" id="UP000476176"/>
    </source>
</evidence>
<dbReference type="EMBL" id="QXFX01002588">
    <property type="protein sequence ID" value="KAE9075546.1"/>
    <property type="molecule type" value="Genomic_DNA"/>
</dbReference>
<evidence type="ECO:0000313" key="19">
    <source>
        <dbReference type="Proteomes" id="UP000486351"/>
    </source>
</evidence>
<comment type="caution">
    <text evidence="8">The sequence shown here is derived from an EMBL/GenBank/DDBJ whole genome shotgun (WGS) entry which is preliminary data.</text>
</comment>
<dbReference type="Proteomes" id="UP000476176">
    <property type="component" value="Unassembled WGS sequence"/>
</dbReference>
<dbReference type="EMBL" id="QXFZ01002548">
    <property type="protein sequence ID" value="KAE9076015.1"/>
    <property type="molecule type" value="Genomic_DNA"/>
</dbReference>
<evidence type="ECO:0000313" key="9">
    <source>
        <dbReference type="EMBL" id="KAE9280977.1"/>
    </source>
</evidence>
<evidence type="ECO:0000313" key="1">
    <source>
        <dbReference type="EMBL" id="KAE8924204.1"/>
    </source>
</evidence>
<evidence type="ECO:0000313" key="12">
    <source>
        <dbReference type="Proteomes" id="UP000433483"/>
    </source>
</evidence>
<evidence type="ECO:0000313" key="20">
    <source>
        <dbReference type="Proteomes" id="UP000488956"/>
    </source>
</evidence>
<accession>A0A6A3WSR5</accession>
<dbReference type="Proteomes" id="UP000437068">
    <property type="component" value="Unassembled WGS sequence"/>
</dbReference>
<dbReference type="EMBL" id="QXGE01002546">
    <property type="protein sequence ID" value="KAE9280977.1"/>
    <property type="molecule type" value="Genomic_DNA"/>
</dbReference>
<evidence type="ECO:0000313" key="7">
    <source>
        <dbReference type="EMBL" id="KAE9184360.1"/>
    </source>
</evidence>
<evidence type="ECO:0000313" key="3">
    <source>
        <dbReference type="EMBL" id="KAE9075546.1"/>
    </source>
</evidence>
<dbReference type="EMBL" id="QXGF01002559">
    <property type="protein sequence ID" value="KAE8924204.1"/>
    <property type="molecule type" value="Genomic_DNA"/>
</dbReference>
<dbReference type="EMBL" id="QXGC01002573">
    <property type="protein sequence ID" value="KAE9184360.1"/>
    <property type="molecule type" value="Genomic_DNA"/>
</dbReference>
<name>A0A6A3WSR5_9STRA</name>
<evidence type="ECO:0000313" key="6">
    <source>
        <dbReference type="EMBL" id="KAE9176755.1"/>
    </source>
</evidence>
<gene>
    <name evidence="9" type="ORF">PF001_g23981</name>
    <name evidence="8" type="ORF">PF002_g25629</name>
    <name evidence="7" type="ORF">PF004_g23684</name>
    <name evidence="6" type="ORF">PF005_g24784</name>
    <name evidence="5" type="ORF">PF006_g24051</name>
    <name evidence="4" type="ORF">PF007_g24784</name>
    <name evidence="10" type="ORF">PF008_g24319</name>
    <name evidence="1" type="ORF">PF009_g25560</name>
    <name evidence="3" type="ORF">PF010_g24258</name>
    <name evidence="2" type="ORF">PF011_g23515</name>
</gene>
<dbReference type="Proteomes" id="UP000440367">
    <property type="component" value="Unassembled WGS sequence"/>
</dbReference>
<dbReference type="Proteomes" id="UP000441208">
    <property type="component" value="Unassembled WGS sequence"/>
</dbReference>
<dbReference type="Proteomes" id="UP000460718">
    <property type="component" value="Unassembled WGS sequence"/>
</dbReference>
<dbReference type="Proteomes" id="UP000433483">
    <property type="component" value="Unassembled WGS sequence"/>
</dbReference>
<evidence type="ECO:0000313" key="10">
    <source>
        <dbReference type="EMBL" id="KAE9295237.1"/>
    </source>
</evidence>
<dbReference type="Proteomes" id="UP000486351">
    <property type="component" value="Unassembled WGS sequence"/>
</dbReference>
<evidence type="ECO:0000313" key="5">
    <source>
        <dbReference type="EMBL" id="KAE9095297.1"/>
    </source>
</evidence>
<evidence type="ECO:0000313" key="8">
    <source>
        <dbReference type="EMBL" id="KAE9187310.1"/>
    </source>
</evidence>
<proteinExistence type="predicted"/>